<evidence type="ECO:0000313" key="2">
    <source>
        <dbReference type="Proteomes" id="UP000450012"/>
    </source>
</evidence>
<keyword evidence="2" id="KW-1185">Reference proteome</keyword>
<protein>
    <submittedName>
        <fullName evidence="1">Phage major tail tube protein</fullName>
    </submittedName>
</protein>
<dbReference type="AlphaFoldDB" id="A0A7X4GVP1"/>
<dbReference type="NCBIfam" id="TIGR01611">
    <property type="entry name" value="tail_tube"/>
    <property type="match status" value="1"/>
</dbReference>
<dbReference type="InterPro" id="IPR006498">
    <property type="entry name" value="Tail_tube"/>
</dbReference>
<dbReference type="EMBL" id="WWCK01000011">
    <property type="protein sequence ID" value="MYM70543.1"/>
    <property type="molecule type" value="Genomic_DNA"/>
</dbReference>
<name>A0A7X4GVP1_9BURK</name>
<dbReference type="Pfam" id="PF04985">
    <property type="entry name" value="Phage_tube"/>
    <property type="match status" value="1"/>
</dbReference>
<reference evidence="1 2" key="1">
    <citation type="submission" date="2019-12" db="EMBL/GenBank/DDBJ databases">
        <title>Novel species isolated from a subtropical stream in China.</title>
        <authorList>
            <person name="Lu H."/>
        </authorList>
    </citation>
    <scope>NUCLEOTIDE SEQUENCE [LARGE SCALE GENOMIC DNA]</scope>
    <source>
        <strain evidence="1 2">FT55W</strain>
    </source>
</reference>
<dbReference type="RefSeq" id="WP_161017042.1">
    <property type="nucleotide sequence ID" value="NZ_WWCK01000011.1"/>
</dbReference>
<proteinExistence type="predicted"/>
<comment type="caution">
    <text evidence="1">The sequence shown here is derived from an EMBL/GenBank/DDBJ whole genome shotgun (WGS) entry which is preliminary data.</text>
</comment>
<sequence length="169" mass="18593">MGLPTTLKNFAVFNDGNNYQGQVSEVTLPKLTRKLEDWRGGGMNGPIKLDYGQEGMSIECTYGGIMRTVLEQWGSLTHDGVQMRFAGAYQAEDNATPDAVEVVMRGRHGEFDFGNAKPGDASPFKVKTELSYYKLTINGQDIIEIDLVNMIEKINGVDNLAKVRTAIGL</sequence>
<gene>
    <name evidence="1" type="ORF">GTP45_27575</name>
</gene>
<organism evidence="1 2">
    <name type="scientific">Duganella rivi</name>
    <dbReference type="NCBI Taxonomy" id="2666083"/>
    <lineage>
        <taxon>Bacteria</taxon>
        <taxon>Pseudomonadati</taxon>
        <taxon>Pseudomonadota</taxon>
        <taxon>Betaproteobacteria</taxon>
        <taxon>Burkholderiales</taxon>
        <taxon>Oxalobacteraceae</taxon>
        <taxon>Telluria group</taxon>
        <taxon>Duganella</taxon>
    </lineage>
</organism>
<evidence type="ECO:0000313" key="1">
    <source>
        <dbReference type="EMBL" id="MYM70543.1"/>
    </source>
</evidence>
<dbReference type="Proteomes" id="UP000450012">
    <property type="component" value="Unassembled WGS sequence"/>
</dbReference>
<accession>A0A7X4GVP1</accession>